<feature type="signal peptide" evidence="1">
    <location>
        <begin position="1"/>
        <end position="23"/>
    </location>
</feature>
<dbReference type="GO" id="GO:0019867">
    <property type="term" value="C:outer membrane"/>
    <property type="evidence" value="ECO:0007669"/>
    <property type="project" value="InterPro"/>
</dbReference>
<evidence type="ECO:0000256" key="1">
    <source>
        <dbReference type="SAM" id="SignalP"/>
    </source>
</evidence>
<dbReference type="InterPro" id="IPR005618">
    <property type="entry name" value="OMPW"/>
</dbReference>
<dbReference type="AlphaFoldDB" id="A0A3E0WI20"/>
<keyword evidence="3" id="KW-1185">Reference proteome</keyword>
<dbReference type="EMBL" id="NFZW01000027">
    <property type="protein sequence ID" value="RFA32612.1"/>
    <property type="molecule type" value="Genomic_DNA"/>
</dbReference>
<gene>
    <name evidence="2" type="ORF">CAL65_19260</name>
</gene>
<dbReference type="Gene3D" id="2.40.160.20">
    <property type="match status" value="1"/>
</dbReference>
<dbReference type="SUPFAM" id="SSF56925">
    <property type="entry name" value="OMPA-like"/>
    <property type="match status" value="1"/>
</dbReference>
<dbReference type="Proteomes" id="UP000256763">
    <property type="component" value="Unassembled WGS sequence"/>
</dbReference>
<name>A0A3E0WI20_9GAMM</name>
<organism evidence="2 3">
    <name type="scientific">Alkalilimnicola ehrlichii</name>
    <dbReference type="NCBI Taxonomy" id="351052"/>
    <lineage>
        <taxon>Bacteria</taxon>
        <taxon>Pseudomonadati</taxon>
        <taxon>Pseudomonadota</taxon>
        <taxon>Gammaproteobacteria</taxon>
        <taxon>Chromatiales</taxon>
        <taxon>Ectothiorhodospiraceae</taxon>
        <taxon>Alkalilimnicola</taxon>
    </lineage>
</organism>
<dbReference type="Pfam" id="PF03922">
    <property type="entry name" value="OmpW"/>
    <property type="match status" value="1"/>
</dbReference>
<dbReference type="OrthoDB" id="9807574at2"/>
<dbReference type="InterPro" id="IPR011250">
    <property type="entry name" value="OMP/PagP_B-barrel"/>
</dbReference>
<accession>A0A3E0WI20</accession>
<evidence type="ECO:0000313" key="3">
    <source>
        <dbReference type="Proteomes" id="UP000256763"/>
    </source>
</evidence>
<evidence type="ECO:0008006" key="4">
    <source>
        <dbReference type="Google" id="ProtNLM"/>
    </source>
</evidence>
<reference evidence="3" key="1">
    <citation type="submission" date="2017-05" db="EMBL/GenBank/DDBJ databases">
        <authorList>
            <person name="Sharma S."/>
            <person name="Sidhu C."/>
            <person name="Pinnaka A.K."/>
        </authorList>
    </citation>
    <scope>NUCLEOTIDE SEQUENCE [LARGE SCALE GENOMIC DNA]</scope>
    <source>
        <strain evidence="3">AK93</strain>
    </source>
</reference>
<dbReference type="GO" id="GO:0055085">
    <property type="term" value="P:transmembrane transport"/>
    <property type="evidence" value="ECO:0007669"/>
    <property type="project" value="TreeGrafter"/>
</dbReference>
<dbReference type="PANTHER" id="PTHR36920:SF1">
    <property type="entry name" value="OUTER MEMBRANE PROTEIN W"/>
    <property type="match status" value="1"/>
</dbReference>
<feature type="chain" id="PRO_5017652265" description="OmpW family protein" evidence="1">
    <location>
        <begin position="24"/>
        <end position="221"/>
    </location>
</feature>
<dbReference type="RefSeq" id="WP_116303777.1">
    <property type="nucleotide sequence ID" value="NZ_NFZV01000028.1"/>
</dbReference>
<dbReference type="PANTHER" id="PTHR36920">
    <property type="match status" value="1"/>
</dbReference>
<proteinExistence type="predicted"/>
<keyword evidence="1" id="KW-0732">Signal</keyword>
<protein>
    <recommendedName>
        <fullName evidence="4">OmpW family protein</fullName>
    </recommendedName>
</protein>
<sequence length="221" mass="23702">MKNWQKQIVAVACAALASTPALALEQGDWLVRVGPTWVIPNDDSGAVKPLGQKGVEVDSSVALGASLTYMITNNLGVEILAATPFSHDVSGSKDLSGLGTIAEVTHLPPTVTLQYYFNVSDVVRPYLGAGINYTAFFDEKLRASPLRDDMGYRKISLDDSFGWAVQAGVDVPLQNGWFVNAAVWYLSIDTTAKITGPGNDTLKVDVDIDPWTVMVGGGKHF</sequence>
<evidence type="ECO:0000313" key="2">
    <source>
        <dbReference type="EMBL" id="RFA32612.1"/>
    </source>
</evidence>
<comment type="caution">
    <text evidence="2">The sequence shown here is derived from an EMBL/GenBank/DDBJ whole genome shotgun (WGS) entry which is preliminary data.</text>
</comment>